<evidence type="ECO:0000313" key="2">
    <source>
        <dbReference type="EMBL" id="KAF2831466.1"/>
    </source>
</evidence>
<feature type="compositionally biased region" description="Polar residues" evidence="1">
    <location>
        <begin position="1"/>
        <end position="14"/>
    </location>
</feature>
<keyword evidence="3" id="KW-1185">Reference proteome</keyword>
<organism evidence="2 3">
    <name type="scientific">Ophiobolus disseminans</name>
    <dbReference type="NCBI Taxonomy" id="1469910"/>
    <lineage>
        <taxon>Eukaryota</taxon>
        <taxon>Fungi</taxon>
        <taxon>Dikarya</taxon>
        <taxon>Ascomycota</taxon>
        <taxon>Pezizomycotina</taxon>
        <taxon>Dothideomycetes</taxon>
        <taxon>Pleosporomycetidae</taxon>
        <taxon>Pleosporales</taxon>
        <taxon>Pleosporineae</taxon>
        <taxon>Phaeosphaeriaceae</taxon>
        <taxon>Ophiobolus</taxon>
    </lineage>
</organism>
<dbReference type="AlphaFoldDB" id="A0A6A7AE24"/>
<dbReference type="Proteomes" id="UP000799424">
    <property type="component" value="Unassembled WGS sequence"/>
</dbReference>
<name>A0A6A7AE24_9PLEO</name>
<protein>
    <submittedName>
        <fullName evidence="2">Uncharacterized protein</fullName>
    </submittedName>
</protein>
<accession>A0A6A7AE24</accession>
<proteinExistence type="predicted"/>
<sequence>MASRSRSTTQSVTPESLHGRVNMSLQSPEDIKELHCTYTLHMSANKTLSHLTSDGPFTAPWYYVQYHSPLTLPHLHRGPDISITTAPHMEHRIVARGGFHLPSPPPHYPRARLTINRSGQKGHDIPVQMRCADDTNWTFSHRGAPYIWVSFEGGRRLELSVASLSSEPPYASASGPVLAHWIDAVDLRQRYTTAPDNWTYGAVH</sequence>
<reference evidence="2" key="1">
    <citation type="journal article" date="2020" name="Stud. Mycol.">
        <title>101 Dothideomycetes genomes: a test case for predicting lifestyles and emergence of pathogens.</title>
        <authorList>
            <person name="Haridas S."/>
            <person name="Albert R."/>
            <person name="Binder M."/>
            <person name="Bloem J."/>
            <person name="Labutti K."/>
            <person name="Salamov A."/>
            <person name="Andreopoulos B."/>
            <person name="Baker S."/>
            <person name="Barry K."/>
            <person name="Bills G."/>
            <person name="Bluhm B."/>
            <person name="Cannon C."/>
            <person name="Castanera R."/>
            <person name="Culley D."/>
            <person name="Daum C."/>
            <person name="Ezra D."/>
            <person name="Gonzalez J."/>
            <person name="Henrissat B."/>
            <person name="Kuo A."/>
            <person name="Liang C."/>
            <person name="Lipzen A."/>
            <person name="Lutzoni F."/>
            <person name="Magnuson J."/>
            <person name="Mondo S."/>
            <person name="Nolan M."/>
            <person name="Ohm R."/>
            <person name="Pangilinan J."/>
            <person name="Park H.-J."/>
            <person name="Ramirez L."/>
            <person name="Alfaro M."/>
            <person name="Sun H."/>
            <person name="Tritt A."/>
            <person name="Yoshinaga Y."/>
            <person name="Zwiers L.-H."/>
            <person name="Turgeon B."/>
            <person name="Goodwin S."/>
            <person name="Spatafora J."/>
            <person name="Crous P."/>
            <person name="Grigoriev I."/>
        </authorList>
    </citation>
    <scope>NUCLEOTIDE SEQUENCE</scope>
    <source>
        <strain evidence="2">CBS 113818</strain>
    </source>
</reference>
<evidence type="ECO:0000313" key="3">
    <source>
        <dbReference type="Proteomes" id="UP000799424"/>
    </source>
</evidence>
<feature type="region of interest" description="Disordered" evidence="1">
    <location>
        <begin position="1"/>
        <end position="24"/>
    </location>
</feature>
<gene>
    <name evidence="2" type="ORF">CC86DRAFT_366827</name>
</gene>
<evidence type="ECO:0000256" key="1">
    <source>
        <dbReference type="SAM" id="MobiDB-lite"/>
    </source>
</evidence>
<dbReference type="EMBL" id="MU006218">
    <property type="protein sequence ID" value="KAF2831466.1"/>
    <property type="molecule type" value="Genomic_DNA"/>
</dbReference>